<comment type="cofactor">
    <cofactor evidence="1 9">
        <name>heme</name>
        <dbReference type="ChEBI" id="CHEBI:30413"/>
    </cofactor>
</comment>
<dbReference type="STRING" id="1314783.A0A165NFW1"/>
<dbReference type="Gene3D" id="1.10.630.10">
    <property type="entry name" value="Cytochrome P450"/>
    <property type="match status" value="1"/>
</dbReference>
<evidence type="ECO:0000256" key="5">
    <source>
        <dbReference type="ARBA" id="ARBA00022723"/>
    </source>
</evidence>
<keyword evidence="4 9" id="KW-0349">Heme</keyword>
<protein>
    <submittedName>
        <fullName evidence="10">Cytochrome P450</fullName>
    </submittedName>
</protein>
<gene>
    <name evidence="10" type="ORF">DAEQUDRAFT_729704</name>
</gene>
<dbReference type="Proteomes" id="UP000076727">
    <property type="component" value="Unassembled WGS sequence"/>
</dbReference>
<evidence type="ECO:0000256" key="8">
    <source>
        <dbReference type="ARBA" id="ARBA00023033"/>
    </source>
</evidence>
<feature type="binding site" description="axial binding residue" evidence="9">
    <location>
        <position position="487"/>
    </location>
    <ligand>
        <name>heme</name>
        <dbReference type="ChEBI" id="CHEBI:30413"/>
    </ligand>
    <ligandPart>
        <name>Fe</name>
        <dbReference type="ChEBI" id="CHEBI:18248"/>
    </ligandPart>
</feature>
<dbReference type="GO" id="GO:0004497">
    <property type="term" value="F:monooxygenase activity"/>
    <property type="evidence" value="ECO:0007669"/>
    <property type="project" value="UniProtKB-KW"/>
</dbReference>
<evidence type="ECO:0000256" key="3">
    <source>
        <dbReference type="ARBA" id="ARBA00010617"/>
    </source>
</evidence>
<dbReference type="OrthoDB" id="1470350at2759"/>
<dbReference type="InterPro" id="IPR002401">
    <property type="entry name" value="Cyt_P450_E_grp-I"/>
</dbReference>
<keyword evidence="7 9" id="KW-0408">Iron</keyword>
<dbReference type="GO" id="GO:0016705">
    <property type="term" value="F:oxidoreductase activity, acting on paired donors, with incorporation or reduction of molecular oxygen"/>
    <property type="evidence" value="ECO:0007669"/>
    <property type="project" value="InterPro"/>
</dbReference>
<dbReference type="InterPro" id="IPR036396">
    <property type="entry name" value="Cyt_P450_sf"/>
</dbReference>
<evidence type="ECO:0000256" key="4">
    <source>
        <dbReference type="ARBA" id="ARBA00022617"/>
    </source>
</evidence>
<dbReference type="InterPro" id="IPR001128">
    <property type="entry name" value="Cyt_P450"/>
</dbReference>
<comment type="similarity">
    <text evidence="3">Belongs to the cytochrome P450 family.</text>
</comment>
<sequence>MGILLSVLRVVALLGTAYVLLKALKNYLGRSPLDNIPGPPSGHWMKGNLGQLFDRAGWDFNYGVGLKYGPVVKLHGMFGTRQLFVFDPAALSSIIVKDQYVYEEAPEFLASMHCMLGDGLLATVGERHRKQRRLLNPVFSIAHMRHMLPIFYTITSKLQLAIATRVKNGQQEIDILDWMGRTALELVGQAGLGWSFDPLVEDTVGENLGTAVKAVVPTLFPLRLARPFLPLAMRIGSPAFQHKLAALIPDERLRRAKQISDEIESHSRRIFEEKKRAMREGDAAVMHQIGEGKDIMSKLMQANMSASDEDKLPEDELLGQMSTFIFAGMDTTSNALARTLDLLSKHPEAQDKLRAEVLEAVREHGPEIPYDILVELPYMDAVCRETLRLYAPVPHLIRKTRKDIVMPLSSPIRGVDGTLITEIPVPEGTVVHIGILASNRNPELWGPDAAEWKPERWLNPLPEVVKEAHVPGVYSHLMTFLGGGRACIGFKFSQLEMKIVLAVLLSNFTFAPSDKDIFWNVAGIQYPTVGMNPVPEMPMKVGFVKSA</sequence>
<dbReference type="CDD" id="cd11069">
    <property type="entry name" value="CYP_FUM15-like"/>
    <property type="match status" value="1"/>
</dbReference>
<evidence type="ECO:0000256" key="7">
    <source>
        <dbReference type="ARBA" id="ARBA00023004"/>
    </source>
</evidence>
<dbReference type="GO" id="GO:0005506">
    <property type="term" value="F:iron ion binding"/>
    <property type="evidence" value="ECO:0007669"/>
    <property type="project" value="InterPro"/>
</dbReference>
<keyword evidence="5 9" id="KW-0479">Metal-binding</keyword>
<dbReference type="EMBL" id="KV429082">
    <property type="protein sequence ID" value="KZT66919.1"/>
    <property type="molecule type" value="Genomic_DNA"/>
</dbReference>
<dbReference type="PRINTS" id="PR00463">
    <property type="entry name" value="EP450I"/>
</dbReference>
<dbReference type="PANTHER" id="PTHR24305:SF166">
    <property type="entry name" value="CYTOCHROME P450 12A4, MITOCHONDRIAL-RELATED"/>
    <property type="match status" value="1"/>
</dbReference>
<dbReference type="PRINTS" id="PR00385">
    <property type="entry name" value="P450"/>
</dbReference>
<evidence type="ECO:0000256" key="6">
    <source>
        <dbReference type="ARBA" id="ARBA00023002"/>
    </source>
</evidence>
<evidence type="ECO:0000256" key="9">
    <source>
        <dbReference type="PIRSR" id="PIRSR602401-1"/>
    </source>
</evidence>
<dbReference type="SUPFAM" id="SSF48264">
    <property type="entry name" value="Cytochrome P450"/>
    <property type="match status" value="1"/>
</dbReference>
<comment type="pathway">
    <text evidence="2">Secondary metabolite biosynthesis.</text>
</comment>
<keyword evidence="6" id="KW-0560">Oxidoreductase</keyword>
<dbReference type="InterPro" id="IPR050121">
    <property type="entry name" value="Cytochrome_P450_monoxygenase"/>
</dbReference>
<reference evidence="10 11" key="1">
    <citation type="journal article" date="2016" name="Mol. Biol. Evol.">
        <title>Comparative Genomics of Early-Diverging Mushroom-Forming Fungi Provides Insights into the Origins of Lignocellulose Decay Capabilities.</title>
        <authorList>
            <person name="Nagy L.G."/>
            <person name="Riley R."/>
            <person name="Tritt A."/>
            <person name="Adam C."/>
            <person name="Daum C."/>
            <person name="Floudas D."/>
            <person name="Sun H."/>
            <person name="Yadav J.S."/>
            <person name="Pangilinan J."/>
            <person name="Larsson K.H."/>
            <person name="Matsuura K."/>
            <person name="Barry K."/>
            <person name="Labutti K."/>
            <person name="Kuo R."/>
            <person name="Ohm R.A."/>
            <person name="Bhattacharya S.S."/>
            <person name="Shirouzu T."/>
            <person name="Yoshinaga Y."/>
            <person name="Martin F.M."/>
            <person name="Grigoriev I.V."/>
            <person name="Hibbett D.S."/>
        </authorList>
    </citation>
    <scope>NUCLEOTIDE SEQUENCE [LARGE SCALE GENOMIC DNA]</scope>
    <source>
        <strain evidence="10 11">L-15889</strain>
    </source>
</reference>
<dbReference type="GO" id="GO:0020037">
    <property type="term" value="F:heme binding"/>
    <property type="evidence" value="ECO:0007669"/>
    <property type="project" value="InterPro"/>
</dbReference>
<dbReference type="Pfam" id="PF00067">
    <property type="entry name" value="p450"/>
    <property type="match status" value="1"/>
</dbReference>
<evidence type="ECO:0000313" key="11">
    <source>
        <dbReference type="Proteomes" id="UP000076727"/>
    </source>
</evidence>
<keyword evidence="11" id="KW-1185">Reference proteome</keyword>
<name>A0A165NFW1_9APHY</name>
<evidence type="ECO:0000256" key="2">
    <source>
        <dbReference type="ARBA" id="ARBA00005179"/>
    </source>
</evidence>
<organism evidence="10 11">
    <name type="scientific">Daedalea quercina L-15889</name>
    <dbReference type="NCBI Taxonomy" id="1314783"/>
    <lineage>
        <taxon>Eukaryota</taxon>
        <taxon>Fungi</taxon>
        <taxon>Dikarya</taxon>
        <taxon>Basidiomycota</taxon>
        <taxon>Agaricomycotina</taxon>
        <taxon>Agaricomycetes</taxon>
        <taxon>Polyporales</taxon>
        <taxon>Fomitopsis</taxon>
    </lineage>
</organism>
<evidence type="ECO:0000256" key="1">
    <source>
        <dbReference type="ARBA" id="ARBA00001971"/>
    </source>
</evidence>
<keyword evidence="8" id="KW-0503">Monooxygenase</keyword>
<accession>A0A165NFW1</accession>
<evidence type="ECO:0000313" key="10">
    <source>
        <dbReference type="EMBL" id="KZT66919.1"/>
    </source>
</evidence>
<proteinExistence type="inferred from homology"/>
<dbReference type="AlphaFoldDB" id="A0A165NFW1"/>
<dbReference type="PANTHER" id="PTHR24305">
    <property type="entry name" value="CYTOCHROME P450"/>
    <property type="match status" value="1"/>
</dbReference>